<dbReference type="eggNOG" id="COG5031">
    <property type="taxonomic scope" value="Bacteria"/>
</dbReference>
<organism evidence="1 2">
    <name type="scientific">Chthoniobacter flavus Ellin428</name>
    <dbReference type="NCBI Taxonomy" id="497964"/>
    <lineage>
        <taxon>Bacteria</taxon>
        <taxon>Pseudomonadati</taxon>
        <taxon>Verrucomicrobiota</taxon>
        <taxon>Spartobacteria</taxon>
        <taxon>Chthoniobacterales</taxon>
        <taxon>Chthoniobacteraceae</taxon>
        <taxon>Chthoniobacter</taxon>
    </lineage>
</organism>
<gene>
    <name evidence="1" type="ORF">CfE428DRAFT_4510</name>
</gene>
<evidence type="ECO:0000313" key="2">
    <source>
        <dbReference type="Proteomes" id="UP000005824"/>
    </source>
</evidence>
<accession>B4D6H0</accession>
<evidence type="ECO:0000313" key="1">
    <source>
        <dbReference type="EMBL" id="EDY18079.1"/>
    </source>
</evidence>
<keyword evidence="2" id="KW-1185">Reference proteome</keyword>
<dbReference type="Proteomes" id="UP000005824">
    <property type="component" value="Unassembled WGS sequence"/>
</dbReference>
<dbReference type="RefSeq" id="WP_006981832.1">
    <property type="nucleotide sequence ID" value="NZ_ABVL01000015.1"/>
</dbReference>
<dbReference type="AlphaFoldDB" id="B4D6H0"/>
<dbReference type="InParanoid" id="B4D6H0"/>
<comment type="caution">
    <text evidence="1">The sequence shown here is derived from an EMBL/GenBank/DDBJ whole genome shotgun (WGS) entry which is preliminary data.</text>
</comment>
<name>B4D6H0_9BACT</name>
<reference evidence="1 2" key="1">
    <citation type="journal article" date="2011" name="J. Bacteriol.">
        <title>Genome sequence of Chthoniobacter flavus Ellin428, an aerobic heterotrophic soil bacterium.</title>
        <authorList>
            <person name="Kant R."/>
            <person name="van Passel M.W."/>
            <person name="Palva A."/>
            <person name="Lucas S."/>
            <person name="Lapidus A."/>
            <person name="Glavina Del Rio T."/>
            <person name="Dalin E."/>
            <person name="Tice H."/>
            <person name="Bruce D."/>
            <person name="Goodwin L."/>
            <person name="Pitluck S."/>
            <person name="Larimer F.W."/>
            <person name="Land M.L."/>
            <person name="Hauser L."/>
            <person name="Sangwan P."/>
            <person name="de Vos W.M."/>
            <person name="Janssen P.H."/>
            <person name="Smidt H."/>
        </authorList>
    </citation>
    <scope>NUCLEOTIDE SEQUENCE [LARGE SCALE GENOMIC DNA]</scope>
    <source>
        <strain evidence="1 2">Ellin428</strain>
    </source>
</reference>
<dbReference type="EMBL" id="ABVL01000015">
    <property type="protein sequence ID" value="EDY18079.1"/>
    <property type="molecule type" value="Genomic_DNA"/>
</dbReference>
<protein>
    <submittedName>
        <fullName evidence="1">Uncharacterized protein</fullName>
    </submittedName>
</protein>
<proteinExistence type="predicted"/>
<sequence>MIQPANWTLEQSKATLGALRAIASLHGTAPMSPEEAQLIEGVRINILHHPDVADADENIHVKPDDLAAAILDDEHKERAAQVIALMPYATRPFADQKTYISEKFIEALGENMHRMEDFIGARQKHSQNMEYCALRKMGPDIWRNLDADGQHQEMAKLLKDSEGDPEEEARYKSLQGYPAGSLGRAFWDFYAQFDWPLPGSKQWISEDMTVRHDLIHVLGNYDISINGEYCVSGFTAGNSEHFNWMIAMLGFTPPYVSTGAQFNPADFTTAYARGSNASHSFVDDWDFWPELQHQVGDLRTQYQI</sequence>